<organism evidence="1">
    <name type="scientific">uncultured prokaryote</name>
    <dbReference type="NCBI Taxonomy" id="198431"/>
    <lineage>
        <taxon>unclassified sequences</taxon>
        <taxon>environmental samples</taxon>
    </lineage>
</organism>
<evidence type="ECO:0000313" key="1">
    <source>
        <dbReference type="EMBL" id="CRY96540.1"/>
    </source>
</evidence>
<accession>A0A0H5Q512</accession>
<name>A0A0H5Q512_9ZZZZ</name>
<proteinExistence type="predicted"/>
<geneLocation type="plasmid" evidence="1">
    <name>pRGFK1132</name>
</geneLocation>
<dbReference type="EMBL" id="LN853712">
    <property type="protein sequence ID" value="CRY96540.1"/>
    <property type="molecule type" value="Genomic_DNA"/>
</dbReference>
<dbReference type="AlphaFoldDB" id="A0A0H5Q512"/>
<sequence>MATPEPFADFIGVTVPAEFWPELSAELRPELEGLGMSLERDEERVRLWRSSGDGWGTVKQEARGKVWAVGISGTVCAGLRAAGRLASVLAMFGARPHRTTRLDAAMDVPEDAAPVVARLTAAGRRGELALTRKRIAPATVETHLGLRVDGVESGTVYLGGRSAEARMVVYDKRHERISRKLPDAGNLTRYELRLRGGLGISLRDCIEPGPVFWHHVAPDFLPAPAGVAGWAPAAEGFELERLPPPTPAARMLALLERSPDVRQLLTLADQAGPFGLRMLVQRLERMAAGVPAEG</sequence>
<keyword evidence="1" id="KW-0614">Plasmid</keyword>
<reference evidence="1" key="2">
    <citation type="submission" date="2015-07" db="EMBL/GenBank/DDBJ databases">
        <title>Plasmids, circular viruses and viroids from rat gut.</title>
        <authorList>
            <person name="Jorgensen T.J."/>
            <person name="Hansen M.A."/>
            <person name="Xu Z."/>
            <person name="Tabak M.A."/>
            <person name="Sorensen S.J."/>
            <person name="Hansen L.H."/>
        </authorList>
    </citation>
    <scope>NUCLEOTIDE SEQUENCE</scope>
    <source>
        <plasmid evidence="1">pRGFK1132</plasmid>
    </source>
</reference>
<reference evidence="1" key="1">
    <citation type="submission" date="2015-06" db="EMBL/GenBank/DDBJ databases">
        <authorList>
            <person name="Joergensen T."/>
        </authorList>
    </citation>
    <scope>NUCLEOTIDE SEQUENCE</scope>
    <source>
        <plasmid evidence="1">pRGFK1132</plasmid>
    </source>
</reference>
<protein>
    <submittedName>
        <fullName evidence="1">Uncharacterized protein</fullName>
    </submittedName>
</protein>